<gene>
    <name evidence="1" type="ORF">Pfra01_000184600</name>
</gene>
<evidence type="ECO:0000313" key="2">
    <source>
        <dbReference type="Proteomes" id="UP001165121"/>
    </source>
</evidence>
<evidence type="ECO:0000313" key="1">
    <source>
        <dbReference type="EMBL" id="GMF19009.1"/>
    </source>
</evidence>
<protein>
    <submittedName>
        <fullName evidence="1">Unnamed protein product</fullName>
    </submittedName>
</protein>
<reference evidence="1" key="1">
    <citation type="submission" date="2023-04" db="EMBL/GenBank/DDBJ databases">
        <title>Phytophthora fragariaefolia NBRC 109709.</title>
        <authorList>
            <person name="Ichikawa N."/>
            <person name="Sato H."/>
            <person name="Tonouchi N."/>
        </authorList>
    </citation>
    <scope>NUCLEOTIDE SEQUENCE</scope>
    <source>
        <strain evidence="1">NBRC 109709</strain>
    </source>
</reference>
<proteinExistence type="predicted"/>
<accession>A0A9W6TR71</accession>
<dbReference type="AlphaFoldDB" id="A0A9W6TR71"/>
<dbReference type="Proteomes" id="UP001165121">
    <property type="component" value="Unassembled WGS sequence"/>
</dbReference>
<comment type="caution">
    <text evidence="1">The sequence shown here is derived from an EMBL/GenBank/DDBJ whole genome shotgun (WGS) entry which is preliminary data.</text>
</comment>
<organism evidence="1 2">
    <name type="scientific">Phytophthora fragariaefolia</name>
    <dbReference type="NCBI Taxonomy" id="1490495"/>
    <lineage>
        <taxon>Eukaryota</taxon>
        <taxon>Sar</taxon>
        <taxon>Stramenopiles</taxon>
        <taxon>Oomycota</taxon>
        <taxon>Peronosporomycetes</taxon>
        <taxon>Peronosporales</taxon>
        <taxon>Peronosporaceae</taxon>
        <taxon>Phytophthora</taxon>
    </lineage>
</organism>
<sequence>MEFTDPLSTERFHPSLDSRIVLESNTIRESSNNTSIPRNTQHLNFSMVYLSLSSLLVAYRDRTKGNTLLLPFLPPSCWTGPMFVNLECDFHTGNPAWVPGHEVLGPTFYPLHTRSIVLYVFGLSATNSSLKIKSLSPPRQPAIRSTLLLVPIFGFFPGRSSPVRTPRRYQLLECLHSSGAIYPGQTSIGHYQRHRHPALFVNSSGRLSTSSTPQF</sequence>
<name>A0A9W6TR71_9STRA</name>
<dbReference type="EMBL" id="BSXT01000145">
    <property type="protein sequence ID" value="GMF19009.1"/>
    <property type="molecule type" value="Genomic_DNA"/>
</dbReference>
<keyword evidence="2" id="KW-1185">Reference proteome</keyword>